<evidence type="ECO:0000259" key="3">
    <source>
        <dbReference type="Pfam" id="PF20416"/>
    </source>
</evidence>
<feature type="domain" description="U3 small nucleolar RNA-associated protein 20 C-terminal" evidence="4">
    <location>
        <begin position="2212"/>
        <end position="2472"/>
    </location>
</feature>
<dbReference type="GO" id="GO:0030686">
    <property type="term" value="C:90S preribosome"/>
    <property type="evidence" value="ECO:0007669"/>
    <property type="project" value="EnsemblFungi"/>
</dbReference>
<dbReference type="GO" id="GO:0005654">
    <property type="term" value="C:nucleoplasm"/>
    <property type="evidence" value="ECO:0007669"/>
    <property type="project" value="EnsemblFungi"/>
</dbReference>
<dbReference type="GO" id="GO:0030688">
    <property type="term" value="C:preribosome, small subunit precursor"/>
    <property type="evidence" value="ECO:0007669"/>
    <property type="project" value="EnsemblFungi"/>
</dbReference>
<dbReference type="InterPro" id="IPR046523">
    <property type="entry name" value="UTP20_dom"/>
</dbReference>
<dbReference type="GO" id="GO:0000447">
    <property type="term" value="P:endonucleolytic cleavage in ITS1 to separate SSU-rRNA from 5.8S rRNA and LSU-rRNA from tricistronic rRNA transcript (SSU-rRNA, 5.8S rRNA, LSU-rRNA)"/>
    <property type="evidence" value="ECO:0007669"/>
    <property type="project" value="EnsemblFungi"/>
</dbReference>
<evidence type="ECO:0000313" key="5">
    <source>
        <dbReference type="EMBL" id="CCE61523.1"/>
    </source>
</evidence>
<dbReference type="eggNOG" id="KOG1823">
    <property type="taxonomic scope" value="Eukaryota"/>
</dbReference>
<proteinExistence type="predicted"/>
<evidence type="ECO:0000313" key="6">
    <source>
        <dbReference type="Proteomes" id="UP000005666"/>
    </source>
</evidence>
<evidence type="ECO:0000256" key="1">
    <source>
        <dbReference type="SAM" id="MobiDB-lite"/>
    </source>
</evidence>
<dbReference type="Pfam" id="PF07539">
    <property type="entry name" value="UTP20_N"/>
    <property type="match status" value="1"/>
</dbReference>
<dbReference type="STRING" id="1071381.G8BNP5"/>
<feature type="region of interest" description="Disordered" evidence="1">
    <location>
        <begin position="2458"/>
        <end position="2490"/>
    </location>
</feature>
<dbReference type="InterPro" id="IPR011989">
    <property type="entry name" value="ARM-like"/>
</dbReference>
<name>G8BNP5_TETPH</name>
<evidence type="ECO:0000259" key="4">
    <source>
        <dbReference type="Pfam" id="PF23099"/>
    </source>
</evidence>
<dbReference type="PANTHER" id="PTHR17695:SF11">
    <property type="entry name" value="SMALL SUBUNIT PROCESSOME COMPONENT 20 HOMOLOG"/>
    <property type="match status" value="1"/>
</dbReference>
<feature type="domain" description="U3 small nucleolar RNA-associated protein 20" evidence="3">
    <location>
        <begin position="1602"/>
        <end position="1816"/>
    </location>
</feature>
<keyword evidence="6" id="KW-1185">Reference proteome</keyword>
<dbReference type="Gene3D" id="1.25.10.10">
    <property type="entry name" value="Leucine-rich Repeat Variant"/>
    <property type="match status" value="3"/>
</dbReference>
<dbReference type="HOGENOM" id="CLU_000327_0_0_1"/>
<dbReference type="Pfam" id="PF20416">
    <property type="entry name" value="UTP20"/>
    <property type="match status" value="1"/>
</dbReference>
<reference evidence="5 6" key="1">
    <citation type="journal article" date="2011" name="Proc. Natl. Acad. Sci. U.S.A.">
        <title>Evolutionary erosion of yeast sex chromosomes by mating-type switching accidents.</title>
        <authorList>
            <person name="Gordon J.L."/>
            <person name="Armisen D."/>
            <person name="Proux-Wera E."/>
            <person name="Oheigeartaigh S.S."/>
            <person name="Byrne K.P."/>
            <person name="Wolfe K.H."/>
        </authorList>
    </citation>
    <scope>NUCLEOTIDE SEQUENCE [LARGE SCALE GENOMIC DNA]</scope>
    <source>
        <strain evidence="6">ATCC 24235 / CBS 4417 / NBRC 1672 / NRRL Y-8282 / UCD 70-5</strain>
    </source>
</reference>
<dbReference type="InterPro" id="IPR052575">
    <property type="entry name" value="SSU_processome_comp_20"/>
</dbReference>
<dbReference type="OMA" id="EGLMAMF"/>
<dbReference type="OrthoDB" id="360653at2759"/>
<dbReference type="PANTHER" id="PTHR17695">
    <property type="entry name" value="SMALL SUBUNIT PROCESSOME COMPONENT 20 HOMOLOG"/>
    <property type="match status" value="1"/>
</dbReference>
<dbReference type="InterPro" id="IPR011430">
    <property type="entry name" value="UTP20_N"/>
</dbReference>
<protein>
    <submittedName>
        <fullName evidence="5">Uncharacterized protein</fullName>
    </submittedName>
</protein>
<dbReference type="InterPro" id="IPR057525">
    <property type="entry name" value="UTP20_C"/>
</dbReference>
<accession>G8BNP5</accession>
<evidence type="ECO:0000259" key="2">
    <source>
        <dbReference type="Pfam" id="PF07539"/>
    </source>
</evidence>
<dbReference type="GO" id="GO:0000472">
    <property type="term" value="P:endonucleolytic cleavage to generate mature 5'-end of SSU-rRNA from (SSU-rRNA, 5.8S rRNA, LSU-rRNA)"/>
    <property type="evidence" value="ECO:0007669"/>
    <property type="project" value="EnsemblFungi"/>
</dbReference>
<sequence>MAKQKVTTKTTKRYRYSSFKAKIDDLKIEPARNLTKRAYDYVETSHLLASFDHWKEINLSANFAKFSDEIESNIQTLPQILFHQKDIINTLTKYIDMHDDNSLQPLLDMLAQLCHDLGPDFMPYYGQTVTSLINMLDEAINFEKTSVFEWGFNCLAYIFKYLSKLLSEDLIPTYTLLFPLLSHSKEYLSRFSAEAMSYLIRKSNSKNLSNFISFSLNQLKESEGKQLYDGLVTLYTESLTSIQESLHSKAKVIYSLLIENTLTDPENEESTALLCDIWLNISKFGSSENLIPLYNGVTDILDENLSVKTSNASIKLICVLSFSESGKKVPSWDVITKLVGKIISLGDASFLDQKALSFLFATLFRNCDIKSMTTFHKKIFDFYLTNNHEYFIEFFSCALDVSSEKVISFNGSRYLQKYVNNRWKENVTKLSLFLLQLEGTPDMNNKLNINLSDDFSDFALKNINELDVTSEQGLYDIFCNSILLRYSKKIDSEIIFNKLTELVNLKVINDFTKDVFGKLLFLTNTLKETQTCELLTKIFLHIEHFKNSGFFIAGFRHFIESLETKDSISAILKSFNDSILALITNLSLPDSKIRYETMILLSKLLELQGYETPNLLNECKIIEEIPLTLQNARDITVRIRKMGEVYQSVTTDDFVTKVFFNYLFGLLTIRFSPVWEGVFEILPNIYSVNQDLMWNLIKQILIAPDNEYQLKYYDTGMQDDSDIDAWTVRVTRFNDLLVRLSNIWLKFNFSDASIIDISKERRGNLIFPIPIRSQALKVMSLMPSLVERHSKDVVPFLLNDGSSVEKIDEDEEQLTFMNASKWSDMDRNSLLKVFAKFKNPKSIFKSDEVHSRLMFLLSSGNNDVQKLALDAVFPFKEPISVKYRNLLKNLLDDTLFRDEISKFAATDNAKMVEDSDEETLMTYVLRIIFGRAQIANGSGVKKSRKNAVISILPTLKTQYIIDFFKLGSNRFDSEYYFLNGNNIIESEMSISTMKRMIGFVNIVKNSFSVLGSNFPSVIETLIHPLLYSIAASNYVISNSTEEVSELKIATQLRQQGMKCLDSVFQYMGETLNWDPYRNSIYEIVIKPRLPKFMDENLQQTSAIMNIITYWSTKKELYPFLCMDDFSATRALMNTLMNTKAKESVIMVLLEASNNIVVNPSEESSYIELVTLIASTCLKVLPELYNKLTNTDSVSVAIDLLLNITKAGYVQDNETRKYFVDSLTNILDSNLKRIRSNDVLKILKVVGNLIIDYDSLWEDIENLYKVIASFYRTFNEREHRLALNNIMTNIAHRFHDIQQTTELLIKLNSYSQRRILEYDFPTILSAYKQITDHRYKDLTENEWLPILYTSLYYINNNEELALRANATHLIKKFIDYINEKSNVENAAKSVAVLKSVMMVHIRSGLRKYDEEIQGEYISIVAYIVTNSVYYTDLEDMKVLLYNNDEEANFFNNIYSIQLHRRQRAIRRLKEYGDKLSSASISHYLIPIIEHYVFTKEEKYSSISQESLETIGALSNFINWNQYKALLRRYIAILKHKPDNLKESVLLINEVSVSIKNTLQSSRKVTESVMVLKNIPNNLSEIDSFVSNEIYPTLSKILGTRNTETIIERIPLSEALVNFVLGLETDSTSSLLPGILTSICQILRSKNDDLRDIVRKTLSKIAAIVGPEYLVFIIKELNSALQRGSQVHVLSYTVNYILKSMAQRLKHSDLDASARLLVNIIMEGIFGTTGQEKDSDNYHTNVKEVKSNKSYDTGEILSANISLPVFGTLIMPIRALLLERINLKSQNKLDELLRRYALGLNHNDDANSEEVLKLCYEMFEQSNVSTMRKKDNRSAEVQEKEDFFMVNLNSKTERVETGSTLYQDTMQKFSLDLLRTVLSKHTNLLNAVYVEGFIPLLKNTMVSEDESVLVSSFRVLILMVKLDLSEESEALFKNYARKILNIIKDSPSTSTELCQMGLKFLSSFIRHKDIELKNTALSYVLNRILPDLNEPSKQGLAFNFLKALIHKHIILPEIYDVIESVRKIVVTNHNKEIRDISRSVFYQFLMEYDQSKGRLEKQFKFMVDNLQYPTQEGRQSIMELINLIVMKANPALLAKISSSFFVALANVTFNDESPKCREMAANLLGNLLMKLDSESLKTIDKYLMAWLNQSQDINFLNLGMRIYKIYLSNLGLGKNEALDALVIAKIKSILSNTGAGSDLPWDIIYTAMSVYSIYIQKTDAVYEEDFSSTWENIISTLLYPHAWVRLSAGRLIHHLITNLGKFKKQFDDYEIQTIAHRILHQLSAPSISESLSATAIKILVTIAKKWSENGTMYINKNDLTSSERTTEYIDALDYLVSRASSIIRSEENHNESFMSKKSCIQLLAMLLQIVNVSQLESLAEKIILALYINTEGSTYTRLSEDQETLQNLANECMQMLESKLSVSSFTSAYSSAKYTISMRRQERRTKRSILAVTAPDVAANRKLKRHTRSREKRKFVKDDNGYYQQRNKQRKT</sequence>
<dbReference type="Pfam" id="PF23099">
    <property type="entry name" value="UTP20_C"/>
    <property type="match status" value="1"/>
</dbReference>
<dbReference type="RefSeq" id="XP_003683957.1">
    <property type="nucleotide sequence ID" value="XM_003683909.1"/>
</dbReference>
<feature type="compositionally biased region" description="Basic residues" evidence="1">
    <location>
        <begin position="2459"/>
        <end position="2473"/>
    </location>
</feature>
<dbReference type="KEGG" id="tpf:TPHA_0A04500"/>
<gene>
    <name evidence="5" type="primary">TPHA0A04500</name>
    <name evidence="5" type="ordered locus">TPHA_0A04500</name>
</gene>
<dbReference type="GO" id="GO:0032040">
    <property type="term" value="C:small-subunit processome"/>
    <property type="evidence" value="ECO:0007669"/>
    <property type="project" value="EnsemblFungi"/>
</dbReference>
<dbReference type="InterPro" id="IPR016024">
    <property type="entry name" value="ARM-type_fold"/>
</dbReference>
<organism evidence="5 6">
    <name type="scientific">Tetrapisispora phaffii (strain ATCC 24235 / CBS 4417 / NBRC 1672 / NRRL Y-8282 / UCD 70-5)</name>
    <name type="common">Yeast</name>
    <name type="synonym">Fabospora phaffii</name>
    <dbReference type="NCBI Taxonomy" id="1071381"/>
    <lineage>
        <taxon>Eukaryota</taxon>
        <taxon>Fungi</taxon>
        <taxon>Dikarya</taxon>
        <taxon>Ascomycota</taxon>
        <taxon>Saccharomycotina</taxon>
        <taxon>Saccharomycetes</taxon>
        <taxon>Saccharomycetales</taxon>
        <taxon>Saccharomycetaceae</taxon>
        <taxon>Tetrapisispora</taxon>
    </lineage>
</organism>
<dbReference type="Proteomes" id="UP000005666">
    <property type="component" value="Chromosome 1"/>
</dbReference>
<dbReference type="GO" id="GO:0000480">
    <property type="term" value="P:endonucleolytic cleavage in 5'-ETS of tricistronic rRNA transcript (SSU-rRNA, 5.8S rRNA, LSU-rRNA)"/>
    <property type="evidence" value="ECO:0007669"/>
    <property type="project" value="EnsemblFungi"/>
</dbReference>
<feature type="domain" description="U3 small nucleolar RNA-associated protein 20 N-terminal" evidence="2">
    <location>
        <begin position="821"/>
        <end position="1406"/>
    </location>
</feature>
<dbReference type="SUPFAM" id="SSF48371">
    <property type="entry name" value="ARM repeat"/>
    <property type="match status" value="3"/>
</dbReference>
<dbReference type="EMBL" id="HE612856">
    <property type="protein sequence ID" value="CCE61523.1"/>
    <property type="molecule type" value="Genomic_DNA"/>
</dbReference>
<dbReference type="GO" id="GO:0005737">
    <property type="term" value="C:cytoplasm"/>
    <property type="evidence" value="ECO:0007669"/>
    <property type="project" value="EnsemblFungi"/>
</dbReference>
<dbReference type="GeneID" id="11532340"/>